<evidence type="ECO:0000256" key="5">
    <source>
        <dbReference type="ARBA" id="ARBA00023002"/>
    </source>
</evidence>
<evidence type="ECO:0000256" key="7">
    <source>
        <dbReference type="PIRSR" id="PIRSR602401-1"/>
    </source>
</evidence>
<dbReference type="InterPro" id="IPR001128">
    <property type="entry name" value="Cyt_P450"/>
</dbReference>
<dbReference type="InterPro" id="IPR002401">
    <property type="entry name" value="Cyt_P450_E_grp-I"/>
</dbReference>
<evidence type="ECO:0000313" key="11">
    <source>
        <dbReference type="Proteomes" id="UP001201980"/>
    </source>
</evidence>
<dbReference type="InterPro" id="IPR036396">
    <property type="entry name" value="Cyt_P450_sf"/>
</dbReference>
<keyword evidence="9" id="KW-1133">Transmembrane helix</keyword>
<dbReference type="EMBL" id="JAKWBI020000240">
    <property type="protein sequence ID" value="KAJ2898188.1"/>
    <property type="molecule type" value="Genomic_DNA"/>
</dbReference>
<feature type="transmembrane region" description="Helical" evidence="9">
    <location>
        <begin position="12"/>
        <end position="30"/>
    </location>
</feature>
<evidence type="ECO:0000256" key="4">
    <source>
        <dbReference type="ARBA" id="ARBA00022723"/>
    </source>
</evidence>
<keyword evidence="4 7" id="KW-0479">Metal-binding</keyword>
<dbReference type="AlphaFoldDB" id="A0AAD5RMJ2"/>
<evidence type="ECO:0000256" key="2">
    <source>
        <dbReference type="ARBA" id="ARBA00010617"/>
    </source>
</evidence>
<feature type="binding site" description="axial binding residue" evidence="7">
    <location>
        <position position="471"/>
    </location>
    <ligand>
        <name>heme</name>
        <dbReference type="ChEBI" id="CHEBI:30413"/>
    </ligand>
    <ligandPart>
        <name>Fe</name>
        <dbReference type="ChEBI" id="CHEBI:18248"/>
    </ligandPart>
</feature>
<keyword evidence="5 8" id="KW-0560">Oxidoreductase</keyword>
<evidence type="ECO:0000313" key="10">
    <source>
        <dbReference type="EMBL" id="KAJ2898188.1"/>
    </source>
</evidence>
<keyword evidence="9" id="KW-0472">Membrane</keyword>
<protein>
    <submittedName>
        <fullName evidence="10">Cytochrome P450 monooxygenase</fullName>
    </submittedName>
</protein>
<dbReference type="InterPro" id="IPR017972">
    <property type="entry name" value="Cyt_P450_CS"/>
</dbReference>
<keyword evidence="9" id="KW-0812">Transmembrane</keyword>
<keyword evidence="8 10" id="KW-0503">Monooxygenase</keyword>
<comment type="similarity">
    <text evidence="2 8">Belongs to the cytochrome P450 family.</text>
</comment>
<dbReference type="SUPFAM" id="SSF48264">
    <property type="entry name" value="Cytochrome P450"/>
    <property type="match status" value="1"/>
</dbReference>
<dbReference type="Proteomes" id="UP001201980">
    <property type="component" value="Unassembled WGS sequence"/>
</dbReference>
<evidence type="ECO:0000256" key="3">
    <source>
        <dbReference type="ARBA" id="ARBA00022617"/>
    </source>
</evidence>
<dbReference type="PROSITE" id="PS00086">
    <property type="entry name" value="CYTOCHROME_P450"/>
    <property type="match status" value="1"/>
</dbReference>
<organism evidence="10 11">
    <name type="scientific">Zalerion maritima</name>
    <dbReference type="NCBI Taxonomy" id="339359"/>
    <lineage>
        <taxon>Eukaryota</taxon>
        <taxon>Fungi</taxon>
        <taxon>Dikarya</taxon>
        <taxon>Ascomycota</taxon>
        <taxon>Pezizomycotina</taxon>
        <taxon>Sordariomycetes</taxon>
        <taxon>Lulworthiomycetidae</taxon>
        <taxon>Lulworthiales</taxon>
        <taxon>Lulworthiaceae</taxon>
        <taxon>Zalerion</taxon>
    </lineage>
</organism>
<dbReference type="InterPro" id="IPR050121">
    <property type="entry name" value="Cytochrome_P450_monoxygenase"/>
</dbReference>
<dbReference type="Gene3D" id="1.10.630.10">
    <property type="entry name" value="Cytochrome P450"/>
    <property type="match status" value="1"/>
</dbReference>
<dbReference type="Pfam" id="PF00067">
    <property type="entry name" value="p450"/>
    <property type="match status" value="1"/>
</dbReference>
<dbReference type="PANTHER" id="PTHR24305:SF96">
    <property type="entry name" value="CYTOCHROME P450 MONOOXYGENASE STCB-RELATED"/>
    <property type="match status" value="1"/>
</dbReference>
<comment type="caution">
    <text evidence="10">The sequence shown here is derived from an EMBL/GenBank/DDBJ whole genome shotgun (WGS) entry which is preliminary data.</text>
</comment>
<gene>
    <name evidence="10" type="ORF">MKZ38_004114</name>
</gene>
<name>A0AAD5RMJ2_9PEZI</name>
<evidence type="ECO:0000256" key="8">
    <source>
        <dbReference type="RuleBase" id="RU000461"/>
    </source>
</evidence>
<sequence>MELNIRGFNASPATICLCIGIPLAACLFLVSNLPSLRLQTVLQGGRANQPGGWMGGNTQVLRRAYGTPIRTVPGPWYAKLTQLWLKKHTLAGRRMHYVHSLHEKYGPVVRISPSEIDVSDPAAFKIIHRINSGFLKSPWYASFRTGDTRDLFSMTNPKQHAERRKLFAPVFSNSALRKNWHGEVAGKVAVAVGKIKADAATNGGGEVDIFKWWTYMATDVISQLAFGEAFGMLEQGKKTKPMQKIEESIKFGLISSELPLLCRILQWVPLKAVQDMVNANELVQAHAEATMRRVRHDSLGASNIFSRIVAEQEKGGGRLSDYDVAFEAGGFIVAGSGTTAVTLTYLVWAVLSRPAVQARLESEVAGLEDGFTDVDLEKLPYLSAVIEETLRLYGAAPGALPRTVPHGGATLGEYFIPEGTTVSTQAYTLHRDKASYAEPERFAPDRFLSATGEFQPTQAVFCPFGAGSRTCVGMHLAFMELRHGVAQFFRECKGARLSAKTTPASMDMANYFLIGPAADQCWVTLG</sequence>
<proteinExistence type="inferred from homology"/>
<keyword evidence="11" id="KW-1185">Reference proteome</keyword>
<evidence type="ECO:0000256" key="6">
    <source>
        <dbReference type="ARBA" id="ARBA00023004"/>
    </source>
</evidence>
<dbReference type="GO" id="GO:0020037">
    <property type="term" value="F:heme binding"/>
    <property type="evidence" value="ECO:0007669"/>
    <property type="project" value="InterPro"/>
</dbReference>
<keyword evidence="6 7" id="KW-0408">Iron</keyword>
<evidence type="ECO:0000256" key="1">
    <source>
        <dbReference type="ARBA" id="ARBA00001971"/>
    </source>
</evidence>
<comment type="cofactor">
    <cofactor evidence="1 7">
        <name>heme</name>
        <dbReference type="ChEBI" id="CHEBI:30413"/>
    </cofactor>
</comment>
<dbReference type="CDD" id="cd11059">
    <property type="entry name" value="CYP_fungal"/>
    <property type="match status" value="1"/>
</dbReference>
<dbReference type="PANTHER" id="PTHR24305">
    <property type="entry name" value="CYTOCHROME P450"/>
    <property type="match status" value="1"/>
</dbReference>
<keyword evidence="3 7" id="KW-0349">Heme</keyword>
<evidence type="ECO:0000256" key="9">
    <source>
        <dbReference type="SAM" id="Phobius"/>
    </source>
</evidence>
<accession>A0AAD5RMJ2</accession>
<dbReference type="GO" id="GO:0004497">
    <property type="term" value="F:monooxygenase activity"/>
    <property type="evidence" value="ECO:0007669"/>
    <property type="project" value="UniProtKB-KW"/>
</dbReference>
<dbReference type="GO" id="GO:0016705">
    <property type="term" value="F:oxidoreductase activity, acting on paired donors, with incorporation or reduction of molecular oxygen"/>
    <property type="evidence" value="ECO:0007669"/>
    <property type="project" value="InterPro"/>
</dbReference>
<dbReference type="PRINTS" id="PR00385">
    <property type="entry name" value="P450"/>
</dbReference>
<dbReference type="GO" id="GO:0005506">
    <property type="term" value="F:iron ion binding"/>
    <property type="evidence" value="ECO:0007669"/>
    <property type="project" value="InterPro"/>
</dbReference>
<dbReference type="PRINTS" id="PR00463">
    <property type="entry name" value="EP450I"/>
</dbReference>
<reference evidence="10" key="1">
    <citation type="submission" date="2022-07" db="EMBL/GenBank/DDBJ databases">
        <title>Draft genome sequence of Zalerion maritima ATCC 34329, a (micro)plastics degrading marine fungus.</title>
        <authorList>
            <person name="Paco A."/>
            <person name="Goncalves M.F.M."/>
            <person name="Rocha-Santos T.A.P."/>
            <person name="Alves A."/>
        </authorList>
    </citation>
    <scope>NUCLEOTIDE SEQUENCE</scope>
    <source>
        <strain evidence="10">ATCC 34329</strain>
    </source>
</reference>